<keyword evidence="3" id="KW-0238">DNA-binding</keyword>
<dbReference type="Proteomes" id="UP000310066">
    <property type="component" value="Unassembled WGS sequence"/>
</dbReference>
<dbReference type="GO" id="GO:0031390">
    <property type="term" value="C:Ctf18 RFC-like complex"/>
    <property type="evidence" value="ECO:0007669"/>
    <property type="project" value="InterPro"/>
</dbReference>
<evidence type="ECO:0008006" key="10">
    <source>
        <dbReference type="Google" id="ProtNLM"/>
    </source>
</evidence>
<keyword evidence="4" id="KW-0539">Nucleus</keyword>
<evidence type="ECO:0000256" key="6">
    <source>
        <dbReference type="ARBA" id="ARBA00038447"/>
    </source>
</evidence>
<keyword evidence="5" id="KW-0131">Cell cycle</keyword>
<evidence type="ECO:0000256" key="5">
    <source>
        <dbReference type="ARBA" id="ARBA00023306"/>
    </source>
</evidence>
<evidence type="ECO:0000256" key="4">
    <source>
        <dbReference type="ARBA" id="ARBA00023242"/>
    </source>
</evidence>
<dbReference type="PANTHER" id="PTHR28605">
    <property type="entry name" value="CTF8, CHROMOSOME TRANSMISSION FIDELITY FACTOR 8 HOMOLOG (S. CEREVISIAE)"/>
    <property type="match status" value="1"/>
</dbReference>
<evidence type="ECO:0000256" key="2">
    <source>
        <dbReference type="ARBA" id="ARBA00022705"/>
    </source>
</evidence>
<organism evidence="8 9">
    <name type="scientific">Friedmanniomyces endolithicus</name>
    <dbReference type="NCBI Taxonomy" id="329885"/>
    <lineage>
        <taxon>Eukaryota</taxon>
        <taxon>Fungi</taxon>
        <taxon>Dikarya</taxon>
        <taxon>Ascomycota</taxon>
        <taxon>Pezizomycotina</taxon>
        <taxon>Dothideomycetes</taxon>
        <taxon>Dothideomycetidae</taxon>
        <taxon>Mycosphaerellales</taxon>
        <taxon>Teratosphaeriaceae</taxon>
        <taxon>Friedmanniomyces</taxon>
    </lineage>
</organism>
<comment type="caution">
    <text evidence="8">The sequence shown here is derived from an EMBL/GenBank/DDBJ whole genome shotgun (WGS) entry which is preliminary data.</text>
</comment>
<dbReference type="Pfam" id="PF09696">
    <property type="entry name" value="Ctf8"/>
    <property type="match status" value="1"/>
</dbReference>
<dbReference type="InterPro" id="IPR018607">
    <property type="entry name" value="Ctf8"/>
</dbReference>
<proteinExistence type="inferred from homology"/>
<dbReference type="PANTHER" id="PTHR28605:SF1">
    <property type="entry name" value="CHROMOSOME TRANSMISSION FIDELITY FACTOR 8"/>
    <property type="match status" value="1"/>
</dbReference>
<gene>
    <name evidence="8" type="ORF">B0A54_09833</name>
</gene>
<dbReference type="AlphaFoldDB" id="A0A4U0UPS6"/>
<protein>
    <recommendedName>
        <fullName evidence="10">Chromosome transmission fidelity protein 8</fullName>
    </recommendedName>
</protein>
<keyword evidence="2" id="KW-0235">DNA replication</keyword>
<evidence type="ECO:0000313" key="8">
    <source>
        <dbReference type="EMBL" id="TKA37830.1"/>
    </source>
</evidence>
<evidence type="ECO:0000256" key="7">
    <source>
        <dbReference type="SAM" id="MobiDB-lite"/>
    </source>
</evidence>
<accession>A0A4U0UPS6</accession>
<dbReference type="EMBL" id="NAJP01000049">
    <property type="protein sequence ID" value="TKA37830.1"/>
    <property type="molecule type" value="Genomic_DNA"/>
</dbReference>
<feature type="region of interest" description="Disordered" evidence="7">
    <location>
        <begin position="1"/>
        <end position="21"/>
    </location>
</feature>
<dbReference type="GO" id="GO:0007064">
    <property type="term" value="P:mitotic sister chromatid cohesion"/>
    <property type="evidence" value="ECO:0007669"/>
    <property type="project" value="InterPro"/>
</dbReference>
<dbReference type="GO" id="GO:0006260">
    <property type="term" value="P:DNA replication"/>
    <property type="evidence" value="ECO:0007669"/>
    <property type="project" value="UniProtKB-KW"/>
</dbReference>
<dbReference type="OrthoDB" id="121932at2759"/>
<evidence type="ECO:0000256" key="1">
    <source>
        <dbReference type="ARBA" id="ARBA00004123"/>
    </source>
</evidence>
<dbReference type="STRING" id="329885.A0A4U0UPS6"/>
<sequence length="149" mass="15831">MPAIPLHPPAASRTPSIPNPLPQLLQTPSGLAIVEIQGTLNSTLSAPQMGPHGSIPLGKLSFPLYDPLAAVQNTAWQKLVYLYVGRHQRLTGEVRKLGKPLAVVRKRGGNAGVSDDGGEGREAMEIVEVVYYKVLFAHRPEPVGGGVEG</sequence>
<evidence type="ECO:0000313" key="9">
    <source>
        <dbReference type="Proteomes" id="UP000310066"/>
    </source>
</evidence>
<evidence type="ECO:0000256" key="3">
    <source>
        <dbReference type="ARBA" id="ARBA00023125"/>
    </source>
</evidence>
<name>A0A4U0UPS6_9PEZI</name>
<comment type="subcellular location">
    <subcellularLocation>
        <location evidence="1">Nucleus</location>
    </subcellularLocation>
</comment>
<dbReference type="GO" id="GO:0003677">
    <property type="term" value="F:DNA binding"/>
    <property type="evidence" value="ECO:0007669"/>
    <property type="project" value="UniProtKB-KW"/>
</dbReference>
<comment type="similarity">
    <text evidence="6">Belongs to the CTF8 family.</text>
</comment>
<reference evidence="8 9" key="1">
    <citation type="submission" date="2017-03" db="EMBL/GenBank/DDBJ databases">
        <title>Genomes of endolithic fungi from Antarctica.</title>
        <authorList>
            <person name="Coleine C."/>
            <person name="Masonjones S."/>
            <person name="Stajich J.E."/>
        </authorList>
    </citation>
    <scope>NUCLEOTIDE SEQUENCE [LARGE SCALE GENOMIC DNA]</scope>
    <source>
        <strain evidence="8 9">CCFEE 5311</strain>
    </source>
</reference>